<dbReference type="AlphaFoldDB" id="A0ABD1RKB6"/>
<organism evidence="2 3">
    <name type="scientific">Forsythia ovata</name>
    <dbReference type="NCBI Taxonomy" id="205694"/>
    <lineage>
        <taxon>Eukaryota</taxon>
        <taxon>Viridiplantae</taxon>
        <taxon>Streptophyta</taxon>
        <taxon>Embryophyta</taxon>
        <taxon>Tracheophyta</taxon>
        <taxon>Spermatophyta</taxon>
        <taxon>Magnoliopsida</taxon>
        <taxon>eudicotyledons</taxon>
        <taxon>Gunneridae</taxon>
        <taxon>Pentapetalae</taxon>
        <taxon>asterids</taxon>
        <taxon>lamiids</taxon>
        <taxon>Lamiales</taxon>
        <taxon>Oleaceae</taxon>
        <taxon>Forsythieae</taxon>
        <taxon>Forsythia</taxon>
    </lineage>
</organism>
<feature type="compositionally biased region" description="Polar residues" evidence="1">
    <location>
        <begin position="21"/>
        <end position="33"/>
    </location>
</feature>
<dbReference type="Proteomes" id="UP001604277">
    <property type="component" value="Unassembled WGS sequence"/>
</dbReference>
<evidence type="ECO:0000313" key="3">
    <source>
        <dbReference type="Proteomes" id="UP001604277"/>
    </source>
</evidence>
<name>A0ABD1RKB6_9LAMI</name>
<protein>
    <submittedName>
        <fullName evidence="2">Uncharacterized protein</fullName>
    </submittedName>
</protein>
<accession>A0ABD1RKB6</accession>
<gene>
    <name evidence="2" type="ORF">Fot_42146</name>
</gene>
<reference evidence="3" key="1">
    <citation type="submission" date="2024-07" db="EMBL/GenBank/DDBJ databases">
        <title>Two chromosome-level genome assemblies of Korean endemic species Abeliophyllum distichum and Forsythia ovata (Oleaceae).</title>
        <authorList>
            <person name="Jang H."/>
        </authorList>
    </citation>
    <scope>NUCLEOTIDE SEQUENCE [LARGE SCALE GENOMIC DNA]</scope>
</reference>
<feature type="region of interest" description="Disordered" evidence="1">
    <location>
        <begin position="1"/>
        <end position="33"/>
    </location>
</feature>
<keyword evidence="3" id="KW-1185">Reference proteome</keyword>
<evidence type="ECO:0000313" key="2">
    <source>
        <dbReference type="EMBL" id="KAL2488854.1"/>
    </source>
</evidence>
<comment type="caution">
    <text evidence="2">The sequence shown here is derived from an EMBL/GenBank/DDBJ whole genome shotgun (WGS) entry which is preliminary data.</text>
</comment>
<evidence type="ECO:0000256" key="1">
    <source>
        <dbReference type="SAM" id="MobiDB-lite"/>
    </source>
</evidence>
<dbReference type="EMBL" id="JBFOLJ010000012">
    <property type="protein sequence ID" value="KAL2488854.1"/>
    <property type="molecule type" value="Genomic_DNA"/>
</dbReference>
<sequence length="110" mass="11979">MVPRWRNLAGSTLMARGEARQVTSTTGKNEVHNMSKNKKIGCLKSKDCSESLRDPGDVPSSMFLEGIRHHLGHRQGEAVVSGGSNELPSLPAADYQWKVVRLGPTTAHIT</sequence>
<proteinExistence type="predicted"/>